<dbReference type="PANTHER" id="PTHR24113">
    <property type="entry name" value="RAN GTPASE-ACTIVATING PROTEIN 1"/>
    <property type="match status" value="1"/>
</dbReference>
<sequence>MTDREAFITAIAADPDADAPRLVYADFLEEHGDAARAGFIRDQVRLAKLRPDSDEYRQLFRRTADTLRANLPAWIQSLCDRFGSPTNWKPIRQPGRGLHVEIVAGPVPRGFADVRDVLQAVSFDRGFIVSLSGLFLTKEDVMQLAETLCENPITRLSLGPVDPTVWNTAAVAPLNQIRSLILRKPLNADVTLRVFSEWPWPNFQRLSLVRSTAESIMALCQTPVAKRLVGMRMELNRQAIAALNRFPLDDRLQEFAVSRPEYALNHAERQQAVTQLQAVAFRPTLKRLDLTGCTIGDRGLATFARGDVWIRLKALVLDRNRFGDPGWRDFVRSRRTPELKLLSASRNFMTNDGAVRLAQSPLAATLEYVDLRGNRIDGKGALALARALGDSPLKKLLLAGNPIREKDAEMVRKILGERVDIGG</sequence>
<dbReference type="GO" id="GO:0005829">
    <property type="term" value="C:cytosol"/>
    <property type="evidence" value="ECO:0007669"/>
    <property type="project" value="TreeGrafter"/>
</dbReference>
<dbReference type="PANTHER" id="PTHR24113:SF12">
    <property type="entry name" value="RAN GTPASE-ACTIVATING PROTEIN 1"/>
    <property type="match status" value="1"/>
</dbReference>
<dbReference type="InterPro" id="IPR014338">
    <property type="entry name" value="CHP02996_rpt-companion-dom"/>
</dbReference>
<dbReference type="Gene3D" id="3.80.10.10">
    <property type="entry name" value="Ribonuclease Inhibitor"/>
    <property type="match status" value="1"/>
</dbReference>
<dbReference type="SUPFAM" id="SSF52047">
    <property type="entry name" value="RNI-like"/>
    <property type="match status" value="1"/>
</dbReference>
<keyword evidence="1" id="KW-0343">GTPase activation</keyword>
<dbReference type="NCBIfam" id="TIGR02996">
    <property type="entry name" value="rpt_mate_G_obs"/>
    <property type="match status" value="1"/>
</dbReference>
<keyword evidence="3" id="KW-0677">Repeat</keyword>
<dbReference type="Pfam" id="PF13516">
    <property type="entry name" value="LRR_6"/>
    <property type="match status" value="2"/>
</dbReference>
<dbReference type="RefSeq" id="WP_149108674.1">
    <property type="nucleotide sequence ID" value="NZ_CP042425.1"/>
</dbReference>
<evidence type="ECO:0000256" key="1">
    <source>
        <dbReference type="ARBA" id="ARBA00022468"/>
    </source>
</evidence>
<dbReference type="Proteomes" id="UP000324974">
    <property type="component" value="Chromosome"/>
</dbReference>
<reference evidence="5" key="1">
    <citation type="submission" date="2019-08" db="EMBL/GenBank/DDBJ databases">
        <title>Limnoglobus roseus gen. nov., sp. nov., a novel freshwater planctomycete with a giant genome from the family Gemmataceae.</title>
        <authorList>
            <person name="Kulichevskaya I.S."/>
            <person name="Naumoff D.G."/>
            <person name="Miroshnikov K."/>
            <person name="Ivanova A."/>
            <person name="Philippov D.A."/>
            <person name="Hakobyan A."/>
            <person name="Rijpstra I.C."/>
            <person name="Sinninghe Damste J.S."/>
            <person name="Liesack W."/>
            <person name="Dedysh S.N."/>
        </authorList>
    </citation>
    <scope>NUCLEOTIDE SEQUENCE [LARGE SCALE GENOMIC DNA]</scope>
    <source>
        <strain evidence="5">PX52</strain>
    </source>
</reference>
<dbReference type="EMBL" id="CP042425">
    <property type="protein sequence ID" value="QEL13728.1"/>
    <property type="molecule type" value="Genomic_DNA"/>
</dbReference>
<dbReference type="OrthoDB" id="261413at2"/>
<dbReference type="InterPro" id="IPR001611">
    <property type="entry name" value="Leu-rich_rpt"/>
</dbReference>
<evidence type="ECO:0000313" key="5">
    <source>
        <dbReference type="Proteomes" id="UP000324974"/>
    </source>
</evidence>
<dbReference type="AlphaFoldDB" id="A0A5C1A9J7"/>
<protein>
    <submittedName>
        <fullName evidence="4">TIGR02996 domain-containing protein</fullName>
    </submittedName>
</protein>
<dbReference type="GO" id="GO:0048471">
    <property type="term" value="C:perinuclear region of cytoplasm"/>
    <property type="evidence" value="ECO:0007669"/>
    <property type="project" value="TreeGrafter"/>
</dbReference>
<accession>A0A5C1A9J7</accession>
<dbReference type="GO" id="GO:0031267">
    <property type="term" value="F:small GTPase binding"/>
    <property type="evidence" value="ECO:0007669"/>
    <property type="project" value="TreeGrafter"/>
</dbReference>
<gene>
    <name evidence="4" type="ORF">PX52LOC_00586</name>
</gene>
<evidence type="ECO:0000313" key="4">
    <source>
        <dbReference type="EMBL" id="QEL13728.1"/>
    </source>
</evidence>
<evidence type="ECO:0000256" key="3">
    <source>
        <dbReference type="ARBA" id="ARBA00022737"/>
    </source>
</evidence>
<dbReference type="InterPro" id="IPR027038">
    <property type="entry name" value="RanGap"/>
</dbReference>
<dbReference type="GO" id="GO:0006913">
    <property type="term" value="P:nucleocytoplasmic transport"/>
    <property type="evidence" value="ECO:0007669"/>
    <property type="project" value="TreeGrafter"/>
</dbReference>
<proteinExistence type="predicted"/>
<dbReference type="KEGG" id="lrs:PX52LOC_00586"/>
<name>A0A5C1A9J7_9BACT</name>
<keyword evidence="5" id="KW-1185">Reference proteome</keyword>
<keyword evidence="2" id="KW-0433">Leucine-rich repeat</keyword>
<organism evidence="4 5">
    <name type="scientific">Limnoglobus roseus</name>
    <dbReference type="NCBI Taxonomy" id="2598579"/>
    <lineage>
        <taxon>Bacteria</taxon>
        <taxon>Pseudomonadati</taxon>
        <taxon>Planctomycetota</taxon>
        <taxon>Planctomycetia</taxon>
        <taxon>Gemmatales</taxon>
        <taxon>Gemmataceae</taxon>
        <taxon>Limnoglobus</taxon>
    </lineage>
</organism>
<dbReference type="InterPro" id="IPR032675">
    <property type="entry name" value="LRR_dom_sf"/>
</dbReference>
<dbReference type="GO" id="GO:0005096">
    <property type="term" value="F:GTPase activator activity"/>
    <property type="evidence" value="ECO:0007669"/>
    <property type="project" value="UniProtKB-KW"/>
</dbReference>
<evidence type="ECO:0000256" key="2">
    <source>
        <dbReference type="ARBA" id="ARBA00022614"/>
    </source>
</evidence>